<evidence type="ECO:0000256" key="1">
    <source>
        <dbReference type="ARBA" id="ARBA00004651"/>
    </source>
</evidence>
<keyword evidence="3" id="KW-1003">Cell membrane</keyword>
<dbReference type="Proteomes" id="UP000306630">
    <property type="component" value="Unassembled WGS sequence"/>
</dbReference>
<feature type="transmembrane region" description="Helical" evidence="7">
    <location>
        <begin position="93"/>
        <end position="112"/>
    </location>
</feature>
<dbReference type="GeneID" id="65535341"/>
<sequence>MDYEQAFLFIIEVIGTVAFAISGIRMAAAKNFDWFGAYTVGLVTAIGGGTLRDILLDIPVFWMQTWWYLAVTAMSLIVVIVFRRILVHTRVLFIFDTIGLALFVVIGIQKTLDTDYPLWVAIIMGIITGAIGGVIRDILINSEPLLFKKDLYATACLAGGLVYGALICCHASVPVQGIACAATVIAMRVLAVQYGWSLPVLGDVYCTDGANQNQSTENKRK</sequence>
<dbReference type="InterPro" id="IPR005115">
    <property type="entry name" value="Gly_transporter"/>
</dbReference>
<evidence type="ECO:0000256" key="5">
    <source>
        <dbReference type="ARBA" id="ARBA00022989"/>
    </source>
</evidence>
<dbReference type="Pfam" id="PF03458">
    <property type="entry name" value="Gly_transporter"/>
    <property type="match status" value="2"/>
</dbReference>
<dbReference type="AlphaFoldDB" id="A0A1B1S6I0"/>
<evidence type="ECO:0000313" key="9">
    <source>
        <dbReference type="EMBL" id="ANU62399.1"/>
    </source>
</evidence>
<dbReference type="PANTHER" id="PTHR30506:SF3">
    <property type="entry name" value="UPF0126 INNER MEMBRANE PROTEIN YADS-RELATED"/>
    <property type="match status" value="1"/>
</dbReference>
<comment type="subcellular location">
    <subcellularLocation>
        <location evidence="1">Cell membrane</location>
        <topology evidence="1">Multi-pass membrane protein</topology>
    </subcellularLocation>
</comment>
<accession>A0A1B1S6I0</accession>
<feature type="domain" description="Glycine transporter" evidence="8">
    <location>
        <begin position="94"/>
        <end position="164"/>
    </location>
</feature>
<dbReference type="EMBL" id="SRYD01000013">
    <property type="protein sequence ID" value="TGY75256.1"/>
    <property type="molecule type" value="Genomic_DNA"/>
</dbReference>
<keyword evidence="6 7" id="KW-0472">Membrane</keyword>
<dbReference type="OrthoDB" id="9791874at2"/>
<comment type="similarity">
    <text evidence="2">Belongs to the UPF0126 family.</text>
</comment>
<dbReference type="EMBL" id="CP015402">
    <property type="protein sequence ID" value="ANU62399.1"/>
    <property type="molecule type" value="Genomic_DNA"/>
</dbReference>
<dbReference type="RefSeq" id="WP_068959798.1">
    <property type="nucleotide sequence ID" value="NZ_CAJTAP010000010.1"/>
</dbReference>
<feature type="transmembrane region" description="Helical" evidence="7">
    <location>
        <begin position="118"/>
        <end position="139"/>
    </location>
</feature>
<evidence type="ECO:0000259" key="8">
    <source>
        <dbReference type="Pfam" id="PF03458"/>
    </source>
</evidence>
<feature type="transmembrane region" description="Helical" evidence="7">
    <location>
        <begin position="151"/>
        <end position="173"/>
    </location>
</feature>
<reference evidence="10 12" key="3">
    <citation type="submission" date="2019-04" db="EMBL/GenBank/DDBJ databases">
        <title>Microbes associate with the intestines of laboratory mice.</title>
        <authorList>
            <person name="Navarre W."/>
            <person name="Wong E."/>
            <person name="Huang K."/>
            <person name="Tropini C."/>
            <person name="Ng K."/>
            <person name="Yu B."/>
        </authorList>
    </citation>
    <scope>NUCLEOTIDE SEQUENCE [LARGE SCALE GENOMIC DNA]</scope>
    <source>
        <strain evidence="10 12">NM06_A21</strain>
    </source>
</reference>
<feature type="transmembrane region" description="Helical" evidence="7">
    <location>
        <begin position="6"/>
        <end position="28"/>
    </location>
</feature>
<evidence type="ECO:0000256" key="2">
    <source>
        <dbReference type="ARBA" id="ARBA00008193"/>
    </source>
</evidence>
<dbReference type="GO" id="GO:0005886">
    <property type="term" value="C:plasma membrane"/>
    <property type="evidence" value="ECO:0007669"/>
    <property type="project" value="UniProtKB-SubCell"/>
</dbReference>
<gene>
    <name evidence="9" type="ORF">A4V02_00635</name>
    <name evidence="10" type="ORF">E5333_04555</name>
</gene>
<feature type="domain" description="Glycine transporter" evidence="8">
    <location>
        <begin position="10"/>
        <end position="83"/>
    </location>
</feature>
<dbReference type="STRING" id="1796646.A4V02_00635"/>
<evidence type="ECO:0000256" key="6">
    <source>
        <dbReference type="ARBA" id="ARBA00023136"/>
    </source>
</evidence>
<dbReference type="Proteomes" id="UP000186351">
    <property type="component" value="Chromosome"/>
</dbReference>
<keyword evidence="5 7" id="KW-1133">Transmembrane helix</keyword>
<protein>
    <submittedName>
        <fullName evidence="10">Trimeric intracellular cation channel family protein</fullName>
    </submittedName>
</protein>
<name>A0A1B1S6I0_9BACT</name>
<evidence type="ECO:0000256" key="7">
    <source>
        <dbReference type="SAM" id="Phobius"/>
    </source>
</evidence>
<feature type="transmembrane region" description="Helical" evidence="7">
    <location>
        <begin position="66"/>
        <end position="86"/>
    </location>
</feature>
<keyword evidence="11" id="KW-1185">Reference proteome</keyword>
<organism evidence="9 11">
    <name type="scientific">Muribaculum intestinale</name>
    <dbReference type="NCBI Taxonomy" id="1796646"/>
    <lineage>
        <taxon>Bacteria</taxon>
        <taxon>Pseudomonadati</taxon>
        <taxon>Bacteroidota</taxon>
        <taxon>Bacteroidia</taxon>
        <taxon>Bacteroidales</taxon>
        <taxon>Muribaculaceae</taxon>
        <taxon>Muribaculum</taxon>
    </lineage>
</organism>
<dbReference type="PANTHER" id="PTHR30506">
    <property type="entry name" value="INNER MEMBRANE PROTEIN"/>
    <property type="match status" value="1"/>
</dbReference>
<evidence type="ECO:0000256" key="4">
    <source>
        <dbReference type="ARBA" id="ARBA00022692"/>
    </source>
</evidence>
<keyword evidence="4 7" id="KW-0812">Transmembrane</keyword>
<dbReference type="KEGG" id="pary:A4V02_00635"/>
<evidence type="ECO:0000313" key="10">
    <source>
        <dbReference type="EMBL" id="TGY75256.1"/>
    </source>
</evidence>
<reference evidence="9" key="2">
    <citation type="submission" date="2017-04" db="EMBL/GenBank/DDBJ databases">
        <title>Complete Genome Sequences of Twelve Strains of a Stable Defined Moderately Diverse Mouse Microbiota 2 (sDMDMm2).</title>
        <authorList>
            <person name="Uchimura Y."/>
            <person name="Wyss M."/>
            <person name="Brugiroux S."/>
            <person name="Limenitakis J.P."/>
            <person name="Stecher B."/>
            <person name="McCoy K.D."/>
            <person name="Macpherson A.J."/>
        </authorList>
    </citation>
    <scope>NUCLEOTIDE SEQUENCE</scope>
    <source>
        <strain evidence="9">YL27</strain>
    </source>
</reference>
<feature type="transmembrane region" description="Helical" evidence="7">
    <location>
        <begin position="35"/>
        <end position="54"/>
    </location>
</feature>
<proteinExistence type="inferred from homology"/>
<evidence type="ECO:0000313" key="11">
    <source>
        <dbReference type="Proteomes" id="UP000186351"/>
    </source>
</evidence>
<evidence type="ECO:0000256" key="3">
    <source>
        <dbReference type="ARBA" id="ARBA00022475"/>
    </source>
</evidence>
<reference evidence="11" key="1">
    <citation type="submission" date="2016-04" db="EMBL/GenBank/DDBJ databases">
        <title>Complete Genome Sequences of Twelve Strains of a Stable Defined Moderately Diverse Mouse Microbiota 2 (sDMDMm2).</title>
        <authorList>
            <person name="Uchimura Y."/>
            <person name="Wyss M."/>
            <person name="Brugiroux S."/>
            <person name="Limenitakis J.P."/>
            <person name="Stecher B."/>
            <person name="McCoy K.D."/>
            <person name="Macpherson A.J."/>
        </authorList>
    </citation>
    <scope>NUCLEOTIDE SEQUENCE [LARGE SCALE GENOMIC DNA]</scope>
    <source>
        <strain evidence="11">YL27</strain>
    </source>
</reference>
<evidence type="ECO:0000313" key="12">
    <source>
        <dbReference type="Proteomes" id="UP000306630"/>
    </source>
</evidence>
<accession>A0A1Z2XFB6</accession>